<dbReference type="AlphaFoldDB" id="A0A178LKX6"/>
<sequence length="123" mass="13426">MTHVDLTAWGSTPPQFVVLLAAEVRATDRTRAASRIGMSRTAVSLVLANKYSSPSTAGVERRVMDVLGRIDCIALGETLTVAQCQSFRDRPAPTHNPMQMQHWRACQHCPFNPNCAGATHATH</sequence>
<dbReference type="RefSeq" id="WP_064307254.1">
    <property type="nucleotide sequence ID" value="NZ_LWCR01000006.1"/>
</dbReference>
<evidence type="ECO:0000313" key="2">
    <source>
        <dbReference type="Proteomes" id="UP000078356"/>
    </source>
</evidence>
<dbReference type="EMBL" id="LWCR01000006">
    <property type="protein sequence ID" value="OAN31119.1"/>
    <property type="molecule type" value="Genomic_DNA"/>
</dbReference>
<gene>
    <name evidence="1" type="ORF">A4V15_14000</name>
</gene>
<evidence type="ECO:0000313" key="1">
    <source>
        <dbReference type="EMBL" id="OAN31119.1"/>
    </source>
</evidence>
<proteinExistence type="predicted"/>
<organism evidence="1 2">
    <name type="scientific">Pseudomonas oryzihabitans</name>
    <dbReference type="NCBI Taxonomy" id="47885"/>
    <lineage>
        <taxon>Bacteria</taxon>
        <taxon>Pseudomonadati</taxon>
        <taxon>Pseudomonadota</taxon>
        <taxon>Gammaproteobacteria</taxon>
        <taxon>Pseudomonadales</taxon>
        <taxon>Pseudomonadaceae</taxon>
        <taxon>Pseudomonas</taxon>
    </lineage>
</organism>
<comment type="caution">
    <text evidence="1">The sequence shown here is derived from an EMBL/GenBank/DDBJ whole genome shotgun (WGS) entry which is preliminary data.</text>
</comment>
<dbReference type="OrthoDB" id="7358102at2"/>
<name>A0A178LKX6_9PSED</name>
<accession>A0A178LKX6</accession>
<protein>
    <submittedName>
        <fullName evidence="1">Uncharacterized protein</fullName>
    </submittedName>
</protein>
<dbReference type="Proteomes" id="UP000078356">
    <property type="component" value="Unassembled WGS sequence"/>
</dbReference>
<reference evidence="1 2" key="1">
    <citation type="submission" date="2016-04" db="EMBL/GenBank/DDBJ databases">
        <title>Draft Genome Sequences of Staphylococcus capitis Strain H36, S. capitis Strain H65, S. cohnii Strain H62, S. hominis Strain H69, Mycobacterium iranicum Strain H39, Plantibacter sp. Strain H53, Pseudomonas oryzihabitans Strain H72, and Microbacterium sp. Strain H83, isolated from residential settings.</title>
        <authorList>
            <person name="Lymperopoulou D."/>
            <person name="Adams R.I."/>
            <person name="Lindow S."/>
            <person name="Coil D.A."/>
            <person name="Jospin G."/>
            <person name="Eisen J.A."/>
        </authorList>
    </citation>
    <scope>NUCLEOTIDE SEQUENCE [LARGE SCALE GENOMIC DNA]</scope>
    <source>
        <strain evidence="1 2">H72</strain>
    </source>
</reference>